<name>A0A0L7LE30_OPEBR</name>
<keyword evidence="6" id="KW-0325">Glycoprotein</keyword>
<evidence type="ECO:0000256" key="7">
    <source>
        <dbReference type="PIRNR" id="PIRNR000862"/>
    </source>
</evidence>
<dbReference type="PIRSF" id="PIRSF000862">
    <property type="entry name" value="Steryl_ester_lip"/>
    <property type="match status" value="1"/>
</dbReference>
<reference evidence="9 10" key="1">
    <citation type="journal article" date="2015" name="Genome Biol. Evol.">
        <title>The genome of winter moth (Operophtera brumata) provides a genomic perspective on sexual dimorphism and phenology.</title>
        <authorList>
            <person name="Derks M.F."/>
            <person name="Smit S."/>
            <person name="Salis L."/>
            <person name="Schijlen E."/>
            <person name="Bossers A."/>
            <person name="Mateman C."/>
            <person name="Pijl A.S."/>
            <person name="de Ridder D."/>
            <person name="Groenen M.A."/>
            <person name="Visser M.E."/>
            <person name="Megens H.J."/>
        </authorList>
    </citation>
    <scope>NUCLEOTIDE SEQUENCE [LARGE SCALE GENOMIC DNA]</scope>
    <source>
        <strain evidence="9">WM2013NL</strain>
        <tissue evidence="9">Head and thorax</tissue>
    </source>
</reference>
<dbReference type="STRING" id="104452.A0A0L7LE30"/>
<keyword evidence="2" id="KW-0732">Signal</keyword>
<dbReference type="InterPro" id="IPR025483">
    <property type="entry name" value="Lipase_euk"/>
</dbReference>
<evidence type="ECO:0000313" key="10">
    <source>
        <dbReference type="Proteomes" id="UP000037510"/>
    </source>
</evidence>
<comment type="caution">
    <text evidence="9">The sequence shown here is derived from an EMBL/GenBank/DDBJ whole genome shotgun (WGS) entry which is preliminary data.</text>
</comment>
<proteinExistence type="inferred from homology"/>
<evidence type="ECO:0000256" key="3">
    <source>
        <dbReference type="ARBA" id="ARBA00022801"/>
    </source>
</evidence>
<dbReference type="PANTHER" id="PTHR11005">
    <property type="entry name" value="LYSOSOMAL ACID LIPASE-RELATED"/>
    <property type="match status" value="1"/>
</dbReference>
<dbReference type="FunFam" id="3.40.50.1820:FF:000057">
    <property type="entry name" value="Lipase"/>
    <property type="match status" value="1"/>
</dbReference>
<evidence type="ECO:0000256" key="5">
    <source>
        <dbReference type="ARBA" id="ARBA00023098"/>
    </source>
</evidence>
<dbReference type="Proteomes" id="UP000037510">
    <property type="component" value="Unassembled WGS sequence"/>
</dbReference>
<dbReference type="Pfam" id="PF04083">
    <property type="entry name" value="Abhydro_lipase"/>
    <property type="match status" value="1"/>
</dbReference>
<comment type="similarity">
    <text evidence="1 7">Belongs to the AB hydrolase superfamily. Lipase family.</text>
</comment>
<dbReference type="AlphaFoldDB" id="A0A0L7LE30"/>
<keyword evidence="5" id="KW-0443">Lipid metabolism</keyword>
<accession>A0A0L7LE30</accession>
<dbReference type="GO" id="GO:0016042">
    <property type="term" value="P:lipid catabolic process"/>
    <property type="evidence" value="ECO:0007669"/>
    <property type="project" value="UniProtKB-KW"/>
</dbReference>
<protein>
    <recommendedName>
        <fullName evidence="7">Lipase</fullName>
    </recommendedName>
</protein>
<evidence type="ECO:0000256" key="1">
    <source>
        <dbReference type="ARBA" id="ARBA00010701"/>
    </source>
</evidence>
<keyword evidence="4 7" id="KW-0442">Lipid degradation</keyword>
<evidence type="ECO:0000313" key="9">
    <source>
        <dbReference type="EMBL" id="KOB73732.1"/>
    </source>
</evidence>
<dbReference type="GO" id="GO:0016788">
    <property type="term" value="F:hydrolase activity, acting on ester bonds"/>
    <property type="evidence" value="ECO:0007669"/>
    <property type="project" value="InterPro"/>
</dbReference>
<evidence type="ECO:0000256" key="6">
    <source>
        <dbReference type="ARBA" id="ARBA00023180"/>
    </source>
</evidence>
<evidence type="ECO:0000256" key="4">
    <source>
        <dbReference type="ARBA" id="ARBA00022963"/>
    </source>
</evidence>
<feature type="domain" description="Partial AB-hydrolase lipase" evidence="8">
    <location>
        <begin position="76"/>
        <end position="134"/>
    </location>
</feature>
<dbReference type="SUPFAM" id="SSF53474">
    <property type="entry name" value="alpha/beta-Hydrolases"/>
    <property type="match status" value="1"/>
</dbReference>
<organism evidence="9 10">
    <name type="scientific">Operophtera brumata</name>
    <name type="common">Winter moth</name>
    <name type="synonym">Phalaena brumata</name>
    <dbReference type="NCBI Taxonomy" id="104452"/>
    <lineage>
        <taxon>Eukaryota</taxon>
        <taxon>Metazoa</taxon>
        <taxon>Ecdysozoa</taxon>
        <taxon>Arthropoda</taxon>
        <taxon>Hexapoda</taxon>
        <taxon>Insecta</taxon>
        <taxon>Pterygota</taxon>
        <taxon>Neoptera</taxon>
        <taxon>Endopterygota</taxon>
        <taxon>Lepidoptera</taxon>
        <taxon>Glossata</taxon>
        <taxon>Ditrysia</taxon>
        <taxon>Geometroidea</taxon>
        <taxon>Geometridae</taxon>
        <taxon>Larentiinae</taxon>
        <taxon>Operophtera</taxon>
    </lineage>
</organism>
<evidence type="ECO:0000259" key="8">
    <source>
        <dbReference type="Pfam" id="PF04083"/>
    </source>
</evidence>
<dbReference type="Gene3D" id="3.40.50.1820">
    <property type="entry name" value="alpha/beta hydrolase"/>
    <property type="match status" value="1"/>
</dbReference>
<gene>
    <name evidence="9" type="ORF">OBRU01_10227</name>
</gene>
<dbReference type="InterPro" id="IPR029058">
    <property type="entry name" value="AB_hydrolase_fold"/>
</dbReference>
<sequence>MKVHTDVEPSLGKSMTWRGLKKVANPDAPVQKELQMIFADAQKAMKHPTAVEKARFHEAYTIAAEKTDEDAHLNATEMLKKYEYPVEEHTVQTDDGYFLTLFRIKKQQISDETAKPVVFLMHGLLGSADDWLLMGPGKSLAYLLADAGYDVWLGNARGNKYSRRHASKHPAMNDYWLFSTDQIALHDVPAMMDYALTTSGQEKLHYVGHALGTTAFFALAASYPAYNEKIISMHALSPMAYMTHARSPLMRMVAPTSYFEARLRHLVGHGAFEPSKELIASIGGDMCLAEIGCKNVCSNVNFVMSGISIEGVDAAQAAVVVAHLPAGGSIRTIKQYGQAVASGEFRKYDYGPTVNSQVYGTVEPPKYNMSRVTAPVTLYSAAEDWLAHPADVTRLQAELPHSEYYEVPEPHFAHMDFQFSPQATELVYKKLINSLSSY</sequence>
<dbReference type="EMBL" id="JTDY01001496">
    <property type="protein sequence ID" value="KOB73732.1"/>
    <property type="molecule type" value="Genomic_DNA"/>
</dbReference>
<keyword evidence="3 7" id="KW-0378">Hydrolase</keyword>
<dbReference type="InterPro" id="IPR006693">
    <property type="entry name" value="AB_hydrolase_lipase"/>
</dbReference>
<evidence type="ECO:0000256" key="2">
    <source>
        <dbReference type="ARBA" id="ARBA00022729"/>
    </source>
</evidence>
<keyword evidence="10" id="KW-1185">Reference proteome</keyword>